<sequence length="466" mass="54139">MRNRHKFTFIFCSILSDFFAIIGGIFLFFNFTEEASVQWNLFVVENSYLFAIVGWLLAALYFNLYRLDTIFSLTTFYRNSWRVFLSQCILWQVYLLVFQGASEYRLAIGANLLQFSYLLLYLLVSRIIFTLVLNNIKKFIKKPFIVAIWGFNTTSIQLASKLESNAYFYDFPGIINDINEESFTDKSTFGEALSNAILRASGNGIQELYIVVKPQFINDLNSYFELADRYCLRLKFVPDLSTISKSSFSSSNFENFHVIRPRHEPLQNAYNRLVKRIFDIVFSFSVLVFILSWLYPLMAIIIKKQSKGPVLFKQLRTGKKNEAFWCYKFRSMTVNTQSDSLQAQKEDARVTPIGKFIRRTSIDELPQFFNVLLGNMSVVGPRPHMLKHTQDYNEQINNFMVRHFVKPGITGLAQVSGYRGETKKVSDMQRRVKADIDYLQNWSLIKDIKICVLTVIVTLKGDENAF</sequence>
<feature type="transmembrane region" description="Helical" evidence="7">
    <location>
        <begin position="114"/>
        <end position="133"/>
    </location>
</feature>
<comment type="caution">
    <text evidence="9">The sequence shown here is derived from an EMBL/GenBank/DDBJ whole genome shotgun (WGS) entry which is preliminary data.</text>
</comment>
<name>A0ABT4WG10_9FLAO</name>
<dbReference type="RefSeq" id="WP_271337317.1">
    <property type="nucleotide sequence ID" value="NZ_JAMZNK010000036.1"/>
</dbReference>
<dbReference type="Proteomes" id="UP001212170">
    <property type="component" value="Unassembled WGS sequence"/>
</dbReference>
<dbReference type="EMBL" id="JAMZNK010000036">
    <property type="protein sequence ID" value="MDA6071519.1"/>
    <property type="molecule type" value="Genomic_DNA"/>
</dbReference>
<dbReference type="PANTHER" id="PTHR30576">
    <property type="entry name" value="COLANIC BIOSYNTHESIS UDP-GLUCOSE LIPID CARRIER TRANSFERASE"/>
    <property type="match status" value="1"/>
</dbReference>
<comment type="similarity">
    <text evidence="2">Belongs to the bacterial sugar transferase family.</text>
</comment>
<keyword evidence="6 7" id="KW-0472">Membrane</keyword>
<evidence type="ECO:0000256" key="7">
    <source>
        <dbReference type="SAM" id="Phobius"/>
    </source>
</evidence>
<keyword evidence="4 7" id="KW-0812">Transmembrane</keyword>
<evidence type="ECO:0000256" key="3">
    <source>
        <dbReference type="ARBA" id="ARBA00022679"/>
    </source>
</evidence>
<keyword evidence="10" id="KW-1185">Reference proteome</keyword>
<organism evidence="9 10">
    <name type="scientific">Flavobacterium azizsancarii</name>
    <dbReference type="NCBI Taxonomy" id="2961580"/>
    <lineage>
        <taxon>Bacteria</taxon>
        <taxon>Pseudomonadati</taxon>
        <taxon>Bacteroidota</taxon>
        <taxon>Flavobacteriia</taxon>
        <taxon>Flavobacteriales</taxon>
        <taxon>Flavobacteriaceae</taxon>
        <taxon>Flavobacterium</taxon>
    </lineage>
</organism>
<dbReference type="NCBIfam" id="TIGR03025">
    <property type="entry name" value="EPS_sugtrans"/>
    <property type="match status" value="1"/>
</dbReference>
<protein>
    <submittedName>
        <fullName evidence="9">Exopolysaccharide biosynthesis polyprenyl glycosylphosphotransferase</fullName>
    </submittedName>
</protein>
<dbReference type="Pfam" id="PF02397">
    <property type="entry name" value="Bac_transf"/>
    <property type="match status" value="1"/>
</dbReference>
<evidence type="ECO:0000256" key="5">
    <source>
        <dbReference type="ARBA" id="ARBA00022989"/>
    </source>
</evidence>
<keyword evidence="5 7" id="KW-1133">Transmembrane helix</keyword>
<proteinExistence type="inferred from homology"/>
<feature type="transmembrane region" description="Helical" evidence="7">
    <location>
        <begin position="7"/>
        <end position="29"/>
    </location>
</feature>
<evidence type="ECO:0000313" key="9">
    <source>
        <dbReference type="EMBL" id="MDA6071519.1"/>
    </source>
</evidence>
<dbReference type="PANTHER" id="PTHR30576:SF0">
    <property type="entry name" value="UNDECAPRENYL-PHOSPHATE N-ACETYLGALACTOSAMINYL 1-PHOSPHATE TRANSFERASE-RELATED"/>
    <property type="match status" value="1"/>
</dbReference>
<evidence type="ECO:0000313" key="10">
    <source>
        <dbReference type="Proteomes" id="UP001212170"/>
    </source>
</evidence>
<evidence type="ECO:0000256" key="2">
    <source>
        <dbReference type="ARBA" id="ARBA00006464"/>
    </source>
</evidence>
<feature type="transmembrane region" description="Helical" evidence="7">
    <location>
        <begin position="280"/>
        <end position="302"/>
    </location>
</feature>
<evidence type="ECO:0000256" key="1">
    <source>
        <dbReference type="ARBA" id="ARBA00004141"/>
    </source>
</evidence>
<accession>A0ABT4WG10</accession>
<evidence type="ECO:0000256" key="4">
    <source>
        <dbReference type="ARBA" id="ARBA00022692"/>
    </source>
</evidence>
<feature type="transmembrane region" description="Helical" evidence="7">
    <location>
        <begin position="41"/>
        <end position="62"/>
    </location>
</feature>
<reference evidence="9 10" key="1">
    <citation type="journal article" date="2023" name="Chemosphere">
        <title>Whole genome analysis of Flavobacterium aziz-sancarii sp. nov., isolated from Ardley Island (Antarctica), revealed a rich resistome and bioremediation potential.</title>
        <authorList>
            <person name="Otur C."/>
            <person name="Okay S."/>
            <person name="Kurt-Kizildogan A."/>
        </authorList>
    </citation>
    <scope>NUCLEOTIDE SEQUENCE [LARGE SCALE GENOMIC DNA]</scope>
    <source>
        <strain evidence="9 10">AC</strain>
    </source>
</reference>
<dbReference type="InterPro" id="IPR017475">
    <property type="entry name" value="EPS_sugar_tfrase"/>
</dbReference>
<comment type="subcellular location">
    <subcellularLocation>
        <location evidence="1">Membrane</location>
        <topology evidence="1">Multi-pass membrane protein</topology>
    </subcellularLocation>
</comment>
<gene>
    <name evidence="9" type="ORF">NJT12_18010</name>
</gene>
<keyword evidence="3" id="KW-0808">Transferase</keyword>
<feature type="domain" description="Bacterial sugar transferase" evidence="8">
    <location>
        <begin position="275"/>
        <end position="459"/>
    </location>
</feature>
<evidence type="ECO:0000256" key="6">
    <source>
        <dbReference type="ARBA" id="ARBA00023136"/>
    </source>
</evidence>
<feature type="transmembrane region" description="Helical" evidence="7">
    <location>
        <begin position="83"/>
        <end position="102"/>
    </location>
</feature>
<dbReference type="InterPro" id="IPR003362">
    <property type="entry name" value="Bact_transf"/>
</dbReference>
<evidence type="ECO:0000259" key="8">
    <source>
        <dbReference type="Pfam" id="PF02397"/>
    </source>
</evidence>